<dbReference type="Proteomes" id="UP000321393">
    <property type="component" value="Unassembled WGS sequence"/>
</dbReference>
<gene>
    <name evidence="3" type="ORF">E5676_scaffold134G001030</name>
    <name evidence="2" type="ORF">E6C27_scaffold255G003250</name>
</gene>
<dbReference type="AlphaFoldDB" id="A0A5D3D8T1"/>
<proteinExistence type="predicted"/>
<name>A0A5D3D8T1_CUCMM</name>
<evidence type="ECO:0000313" key="4">
    <source>
        <dbReference type="Proteomes" id="UP000321393"/>
    </source>
</evidence>
<dbReference type="Proteomes" id="UP000321947">
    <property type="component" value="Unassembled WGS sequence"/>
</dbReference>
<feature type="region of interest" description="Disordered" evidence="1">
    <location>
        <begin position="1"/>
        <end position="33"/>
    </location>
</feature>
<dbReference type="EMBL" id="SSTE01001889">
    <property type="protein sequence ID" value="KAA0064603.1"/>
    <property type="molecule type" value="Genomic_DNA"/>
</dbReference>
<accession>A0A5D3D8T1</accession>
<evidence type="ECO:0000313" key="5">
    <source>
        <dbReference type="Proteomes" id="UP000321947"/>
    </source>
</evidence>
<protein>
    <submittedName>
        <fullName evidence="3">Uncharacterized protein</fullName>
    </submittedName>
</protein>
<evidence type="ECO:0000313" key="3">
    <source>
        <dbReference type="EMBL" id="TYK19987.1"/>
    </source>
</evidence>
<sequence>MEIHSKQVRRCPQNGTINAISYRPPHKQKRSLNKDRGVTLQVTSSLCNTNERLFYAGTSTFAVSPPPSSIPLPTFVMKPGLFRSTTDGSTRNSRTQK</sequence>
<evidence type="ECO:0000256" key="1">
    <source>
        <dbReference type="SAM" id="MobiDB-lite"/>
    </source>
</evidence>
<organism evidence="3 5">
    <name type="scientific">Cucumis melo var. makuwa</name>
    <name type="common">Oriental melon</name>
    <dbReference type="NCBI Taxonomy" id="1194695"/>
    <lineage>
        <taxon>Eukaryota</taxon>
        <taxon>Viridiplantae</taxon>
        <taxon>Streptophyta</taxon>
        <taxon>Embryophyta</taxon>
        <taxon>Tracheophyta</taxon>
        <taxon>Spermatophyta</taxon>
        <taxon>Magnoliopsida</taxon>
        <taxon>eudicotyledons</taxon>
        <taxon>Gunneridae</taxon>
        <taxon>Pentapetalae</taxon>
        <taxon>rosids</taxon>
        <taxon>fabids</taxon>
        <taxon>Cucurbitales</taxon>
        <taxon>Cucurbitaceae</taxon>
        <taxon>Benincaseae</taxon>
        <taxon>Cucumis</taxon>
    </lineage>
</organism>
<comment type="caution">
    <text evidence="3">The sequence shown here is derived from an EMBL/GenBank/DDBJ whole genome shotgun (WGS) entry which is preliminary data.</text>
</comment>
<evidence type="ECO:0000313" key="2">
    <source>
        <dbReference type="EMBL" id="KAA0064603.1"/>
    </source>
</evidence>
<reference evidence="4 5" key="1">
    <citation type="submission" date="2019-08" db="EMBL/GenBank/DDBJ databases">
        <title>Draft genome sequences of two oriental melons (Cucumis melo L. var makuwa).</title>
        <authorList>
            <person name="Kwon S.-Y."/>
        </authorList>
    </citation>
    <scope>NUCLEOTIDE SEQUENCE [LARGE SCALE GENOMIC DNA]</scope>
    <source>
        <strain evidence="5">cv. Chang Bougi</strain>
        <strain evidence="4">cv. SW 3</strain>
        <tissue evidence="3">Leaf</tissue>
    </source>
</reference>
<dbReference type="EMBL" id="SSTD01006426">
    <property type="protein sequence ID" value="TYK19987.1"/>
    <property type="molecule type" value="Genomic_DNA"/>
</dbReference>